<dbReference type="SUPFAM" id="SSF55811">
    <property type="entry name" value="Nudix"/>
    <property type="match status" value="1"/>
</dbReference>
<dbReference type="HAMAP" id="MF_00298">
    <property type="entry name" value="Nudix_RppH"/>
    <property type="match status" value="1"/>
</dbReference>
<keyword evidence="3 4" id="KW-0378">Hydrolase</keyword>
<dbReference type="EC" id="3.6.1.-" evidence="4"/>
<comment type="caution">
    <text evidence="7">The sequence shown here is derived from an EMBL/GenBank/DDBJ whole genome shotgun (WGS) entry which is preliminary data.</text>
</comment>
<dbReference type="InterPro" id="IPR020084">
    <property type="entry name" value="NUDIX_hydrolase_CS"/>
</dbReference>
<dbReference type="GO" id="GO:0034432">
    <property type="term" value="F:bis(5'-adenosyl)-pentaphosphatase activity"/>
    <property type="evidence" value="ECO:0007669"/>
    <property type="project" value="TreeGrafter"/>
</dbReference>
<evidence type="ECO:0000256" key="3">
    <source>
        <dbReference type="ARBA" id="ARBA00022801"/>
    </source>
</evidence>
<dbReference type="PROSITE" id="PS51462">
    <property type="entry name" value="NUDIX"/>
    <property type="match status" value="1"/>
</dbReference>
<dbReference type="PROSITE" id="PS00893">
    <property type="entry name" value="NUDIX_BOX"/>
    <property type="match status" value="1"/>
</dbReference>
<dbReference type="Gene3D" id="3.90.79.10">
    <property type="entry name" value="Nucleoside Triphosphate Pyrophosphohydrolase"/>
    <property type="match status" value="1"/>
</dbReference>
<comment type="cofactor">
    <cofactor evidence="1">
        <name>Mn(2+)</name>
        <dbReference type="ChEBI" id="CHEBI:29035"/>
    </cofactor>
</comment>
<dbReference type="InterPro" id="IPR000086">
    <property type="entry name" value="NUDIX_hydrolase_dom"/>
</dbReference>
<dbReference type="PRINTS" id="PR00502">
    <property type="entry name" value="NUDIXFAMILY"/>
</dbReference>
<dbReference type="PANTHER" id="PTHR11839">
    <property type="entry name" value="UDP/ADP-SUGAR PYROPHOSPHATASE"/>
    <property type="match status" value="1"/>
</dbReference>
<comment type="cofactor">
    <cofactor evidence="4">
        <name>a divalent metal cation</name>
        <dbReference type="ChEBI" id="CHEBI:60240"/>
    </cofactor>
</comment>
<comment type="similarity">
    <text evidence="4">Belongs to the Nudix hydrolase family. RppH subfamily.</text>
</comment>
<dbReference type="PANTHER" id="PTHR11839:SF22">
    <property type="entry name" value="NUDIX HYDROLASE 26, CHLOROPLASTIC"/>
    <property type="match status" value="1"/>
</dbReference>
<dbReference type="GO" id="GO:0008893">
    <property type="term" value="F:guanosine-3',5'-bis(diphosphate) 3'-diphosphatase activity"/>
    <property type="evidence" value="ECO:0007669"/>
    <property type="project" value="TreeGrafter"/>
</dbReference>
<protein>
    <recommendedName>
        <fullName evidence="4">RNA pyrophosphohydrolase</fullName>
        <ecNumber evidence="4">3.6.1.-</ecNumber>
    </recommendedName>
    <alternativeName>
        <fullName evidence="4">(Di)nucleoside polyphosphate hydrolase</fullName>
    </alternativeName>
</protein>
<accession>A0A2T0W0A9</accession>
<organism evidence="7 8">
    <name type="scientific">Yoonia maritima</name>
    <dbReference type="NCBI Taxonomy" id="1435347"/>
    <lineage>
        <taxon>Bacteria</taxon>
        <taxon>Pseudomonadati</taxon>
        <taxon>Pseudomonadota</taxon>
        <taxon>Alphaproteobacteria</taxon>
        <taxon>Rhodobacterales</taxon>
        <taxon>Paracoccaceae</taxon>
        <taxon>Yoonia</taxon>
    </lineage>
</organism>
<dbReference type="GO" id="GO:0006753">
    <property type="term" value="P:nucleoside phosphate metabolic process"/>
    <property type="evidence" value="ECO:0007669"/>
    <property type="project" value="TreeGrafter"/>
</dbReference>
<gene>
    <name evidence="4" type="primary">rppH</name>
    <name evidence="4" type="synonym">nudH</name>
    <name evidence="7" type="ORF">CLV80_104185</name>
</gene>
<dbReference type="NCBIfam" id="NF001938">
    <property type="entry name" value="PRK00714.1-5"/>
    <property type="match status" value="1"/>
</dbReference>
<dbReference type="EMBL" id="PVTP01000004">
    <property type="protein sequence ID" value="PRY78220.1"/>
    <property type="molecule type" value="Genomic_DNA"/>
</dbReference>
<evidence type="ECO:0000256" key="2">
    <source>
        <dbReference type="ARBA" id="ARBA00001946"/>
    </source>
</evidence>
<name>A0A2T0W0A9_9RHOB</name>
<evidence type="ECO:0000313" key="8">
    <source>
        <dbReference type="Proteomes" id="UP000238007"/>
    </source>
</evidence>
<feature type="compositionally biased region" description="Polar residues" evidence="5">
    <location>
        <begin position="1"/>
        <end position="17"/>
    </location>
</feature>
<comment type="function">
    <text evidence="4">Accelerates the degradation of transcripts by removing pyrophosphate from the 5'-end of triphosphorylated RNA, leading to a more labile monophosphorylated state that can stimulate subsequent ribonuclease cleavage.</text>
</comment>
<comment type="cofactor">
    <cofactor evidence="2">
        <name>Mg(2+)</name>
        <dbReference type="ChEBI" id="CHEBI:18420"/>
    </cofactor>
</comment>
<dbReference type="InterPro" id="IPR022927">
    <property type="entry name" value="RppH"/>
</dbReference>
<reference evidence="7 8" key="1">
    <citation type="submission" date="2018-03" db="EMBL/GenBank/DDBJ databases">
        <title>Genomic Encyclopedia of Archaeal and Bacterial Type Strains, Phase II (KMG-II): from individual species to whole genera.</title>
        <authorList>
            <person name="Goeker M."/>
        </authorList>
    </citation>
    <scope>NUCLEOTIDE SEQUENCE [LARGE SCALE GENOMIC DNA]</scope>
    <source>
        <strain evidence="7 8">DSM 101533</strain>
    </source>
</reference>
<feature type="domain" description="Nudix hydrolase" evidence="6">
    <location>
        <begin position="26"/>
        <end position="170"/>
    </location>
</feature>
<dbReference type="InterPro" id="IPR015797">
    <property type="entry name" value="NUDIX_hydrolase-like_dom_sf"/>
</dbReference>
<dbReference type="AlphaFoldDB" id="A0A2T0W0A9"/>
<keyword evidence="8" id="KW-1185">Reference proteome</keyword>
<feature type="region of interest" description="Disordered" evidence="5">
    <location>
        <begin position="1"/>
        <end position="21"/>
    </location>
</feature>
<dbReference type="Proteomes" id="UP000238007">
    <property type="component" value="Unassembled WGS sequence"/>
</dbReference>
<dbReference type="InterPro" id="IPR020476">
    <property type="entry name" value="Nudix_hydrolase"/>
</dbReference>
<dbReference type="GO" id="GO:0019693">
    <property type="term" value="P:ribose phosphate metabolic process"/>
    <property type="evidence" value="ECO:0007669"/>
    <property type="project" value="TreeGrafter"/>
</dbReference>
<evidence type="ECO:0000256" key="4">
    <source>
        <dbReference type="HAMAP-Rule" id="MF_00298"/>
    </source>
</evidence>
<evidence type="ECO:0000259" key="6">
    <source>
        <dbReference type="PROSITE" id="PS51462"/>
    </source>
</evidence>
<evidence type="ECO:0000256" key="1">
    <source>
        <dbReference type="ARBA" id="ARBA00001936"/>
    </source>
</evidence>
<evidence type="ECO:0000313" key="7">
    <source>
        <dbReference type="EMBL" id="PRY78220.1"/>
    </source>
</evidence>
<sequence length="176" mass="20268">MISAKRISNNTKDQSAMTPEDIEKLPYRPCVGIMLANTRGHIFVGQRIDRDTDAWQMPQGGVDKGEKTYDAALRELEEETGVTTNLVSLDAESEGLIPYDLPHDLVPNIWKGRYRGQEQKWYLFRFHGTDDQINIVTEHPEFSSWKWIPSNELVDAIVPFKRAVYAQVLEEFKDKL</sequence>
<proteinExistence type="inferred from homology"/>
<dbReference type="CDD" id="cd03671">
    <property type="entry name" value="NUDIX_Ap4A_hydrolase_plant_like"/>
    <property type="match status" value="1"/>
</dbReference>
<dbReference type="NCBIfam" id="NF001936">
    <property type="entry name" value="PRK00714.1-3"/>
    <property type="match status" value="1"/>
</dbReference>
<evidence type="ECO:0000256" key="5">
    <source>
        <dbReference type="SAM" id="MobiDB-lite"/>
    </source>
</evidence>
<feature type="short sequence motif" description="Nudix box" evidence="4">
    <location>
        <begin position="60"/>
        <end position="81"/>
    </location>
</feature>
<dbReference type="Pfam" id="PF00293">
    <property type="entry name" value="NUDIX"/>
    <property type="match status" value="1"/>
</dbReference>